<comment type="caution">
    <text evidence="1">The sequence shown here is derived from an EMBL/GenBank/DDBJ whole genome shotgun (WGS) entry which is preliminary data.</text>
</comment>
<dbReference type="EMBL" id="BART01018614">
    <property type="protein sequence ID" value="GAG76217.1"/>
    <property type="molecule type" value="Genomic_DNA"/>
</dbReference>
<evidence type="ECO:0000313" key="1">
    <source>
        <dbReference type="EMBL" id="GAG76217.1"/>
    </source>
</evidence>
<reference evidence="1" key="1">
    <citation type="journal article" date="2014" name="Front. Microbiol.">
        <title>High frequency of phylogenetically diverse reductive dehalogenase-homologous genes in deep subseafloor sedimentary metagenomes.</title>
        <authorList>
            <person name="Kawai M."/>
            <person name="Futagami T."/>
            <person name="Toyoda A."/>
            <person name="Takaki Y."/>
            <person name="Nishi S."/>
            <person name="Hori S."/>
            <person name="Arai W."/>
            <person name="Tsubouchi T."/>
            <person name="Morono Y."/>
            <person name="Uchiyama I."/>
            <person name="Ito T."/>
            <person name="Fujiyama A."/>
            <person name="Inagaki F."/>
            <person name="Takami H."/>
        </authorList>
    </citation>
    <scope>NUCLEOTIDE SEQUENCE</scope>
    <source>
        <strain evidence="1">Expedition CK06-06</strain>
    </source>
</reference>
<feature type="non-terminal residue" evidence="1">
    <location>
        <position position="1"/>
    </location>
</feature>
<proteinExistence type="predicted"/>
<sequence length="50" mass="5684">IKIGCPDLAITLLRDDNTFSERSLQVLENRGIPEIDDAKKRLAGLMQQWT</sequence>
<name>X1B4I0_9ZZZZ</name>
<accession>X1B4I0</accession>
<dbReference type="AlphaFoldDB" id="X1B4I0"/>
<organism evidence="1">
    <name type="scientific">marine sediment metagenome</name>
    <dbReference type="NCBI Taxonomy" id="412755"/>
    <lineage>
        <taxon>unclassified sequences</taxon>
        <taxon>metagenomes</taxon>
        <taxon>ecological metagenomes</taxon>
    </lineage>
</organism>
<gene>
    <name evidence="1" type="ORF">S01H4_35082</name>
</gene>
<protein>
    <submittedName>
        <fullName evidence="1">Uncharacterized protein</fullName>
    </submittedName>
</protein>